<dbReference type="SMART" id="SM00494">
    <property type="entry name" value="ChtBD2"/>
    <property type="match status" value="3"/>
</dbReference>
<keyword evidence="2" id="KW-0732">Signal</keyword>
<dbReference type="SUPFAM" id="SSF57625">
    <property type="entry name" value="Invertebrate chitin-binding proteins"/>
    <property type="match status" value="3"/>
</dbReference>
<feature type="region of interest" description="Disordered" evidence="1">
    <location>
        <begin position="421"/>
        <end position="449"/>
    </location>
</feature>
<feature type="compositionally biased region" description="Acidic residues" evidence="1">
    <location>
        <begin position="505"/>
        <end position="523"/>
    </location>
</feature>
<reference evidence="4" key="1">
    <citation type="submission" date="2022-08" db="UniProtKB">
        <authorList>
            <consortium name="EnsemblMetazoa"/>
        </authorList>
    </citation>
    <scope>IDENTIFICATION</scope>
    <source>
        <strain evidence="4">EBRO</strain>
    </source>
</reference>
<proteinExistence type="predicted"/>
<feature type="region of interest" description="Disordered" evidence="1">
    <location>
        <begin position="247"/>
        <end position="267"/>
    </location>
</feature>
<organism evidence="4">
    <name type="scientific">Anopheles atroparvus</name>
    <name type="common">European mosquito</name>
    <dbReference type="NCBI Taxonomy" id="41427"/>
    <lineage>
        <taxon>Eukaryota</taxon>
        <taxon>Metazoa</taxon>
        <taxon>Ecdysozoa</taxon>
        <taxon>Arthropoda</taxon>
        <taxon>Hexapoda</taxon>
        <taxon>Insecta</taxon>
        <taxon>Pterygota</taxon>
        <taxon>Neoptera</taxon>
        <taxon>Endopterygota</taxon>
        <taxon>Diptera</taxon>
        <taxon>Nematocera</taxon>
        <taxon>Culicoidea</taxon>
        <taxon>Culicidae</taxon>
        <taxon>Anophelinae</taxon>
        <taxon>Anopheles</taxon>
    </lineage>
</organism>
<sequence length="790" mass="87562">MSRLYPAIVPVLVLSLLLASAQESEPQDDCLEATRPHSSRCDQYFRCKVLVDGTHAWVAAQCQKGLVYMQNLGTCVVPDSDWECDFSTENEHSEENVYGIDNLNGVSTGDIQNAAVVPNEGRKQPQDNAVQSNDSSLELNEIESSGDGNADQLEGPKVQVEKKPYNLVTKPPTKSPSGILSQQQLDSFLAFYDAQSDLKSKTKRPPLDEQNHLAHLKQIVKQQNQLNRMGNQFKDASFLWPKPVALSEQTTPRPSESDPNKDTATVKIPPGMEDIIRSILQISQQAIANQKSSAATAPAEPVVKPILIPISLNTIQPSTRSSADPVAAAHDRMKTKTTVTNNGTPVQMGLHGSFNVDRNTVYNAFREQPINQSLIYDPPQQMLYDAFGNRFVPKDAYQMLPQNAPHYAYNSFAGLDRTSPQIGRPAAPMVSNSWTPFGATQQQQPQSAPELTLYQQNQPRPISSPPSTTSDTYDKLRGIIERIDQLSAIESSEQFENDDHGSESEASDDDDPTDSAQNSDEDGPPGVASSKLKRKLFTLGDATFDYDQYKDSMLPLVEANPNDDRISVVTCMVGSRQPNRTDCLRYYICNPHNGVFQSYTCPKFTAFNKHSRMCDMASYKPCKAKTSTPTTPRPRMKQKKGSSSPSDLSQLKSELRTAQRYVELIRAEAEKLRLHGSLQTQPTQKIIFLPSMDFSNAGGASLSKTQRKPSSGKRKPVRRVTTPVVPITKKTKPTVPRCRLDGRMPDPMDRTNYFVCHRKSPKKFIKLKMACPGNLIYCAASQYCTAATNC</sequence>
<feature type="chain" id="PRO_5043512073" description="Chitin-binding type-2 domain-containing protein" evidence="2">
    <location>
        <begin position="22"/>
        <end position="790"/>
    </location>
</feature>
<dbReference type="GO" id="GO:0005576">
    <property type="term" value="C:extracellular region"/>
    <property type="evidence" value="ECO:0007669"/>
    <property type="project" value="InterPro"/>
</dbReference>
<dbReference type="InterPro" id="IPR002557">
    <property type="entry name" value="Chitin-bd_dom"/>
</dbReference>
<evidence type="ECO:0000259" key="3">
    <source>
        <dbReference type="PROSITE" id="PS50940"/>
    </source>
</evidence>
<feature type="compositionally biased region" description="Polar residues" evidence="1">
    <location>
        <begin position="430"/>
        <end position="449"/>
    </location>
</feature>
<dbReference type="EnsemblMetazoa" id="AATE006144-RA">
    <property type="protein sequence ID" value="AATE006144-PA.1"/>
    <property type="gene ID" value="AATE006144"/>
</dbReference>
<dbReference type="PROSITE" id="PS50940">
    <property type="entry name" value="CHIT_BIND_II"/>
    <property type="match status" value="2"/>
</dbReference>
<dbReference type="STRING" id="41427.A0A182IV96"/>
<feature type="region of interest" description="Disordered" evidence="1">
    <location>
        <begin position="488"/>
        <end position="532"/>
    </location>
</feature>
<dbReference type="VEuPathDB" id="VectorBase:AATE006144"/>
<accession>A0A182IV96</accession>
<protein>
    <recommendedName>
        <fullName evidence="3">Chitin-binding type-2 domain-containing protein</fullName>
    </recommendedName>
</protein>
<evidence type="ECO:0000313" key="4">
    <source>
        <dbReference type="EnsemblMetazoa" id="AATE006144-PA.1"/>
    </source>
</evidence>
<name>A0A182IV96_ANOAO</name>
<feature type="domain" description="Chitin-binding type-2" evidence="3">
    <location>
        <begin position="568"/>
        <end position="624"/>
    </location>
</feature>
<feature type="compositionally biased region" description="Basic residues" evidence="1">
    <location>
        <begin position="705"/>
        <end position="718"/>
    </location>
</feature>
<dbReference type="GO" id="GO:0008061">
    <property type="term" value="F:chitin binding"/>
    <property type="evidence" value="ECO:0007669"/>
    <property type="project" value="InterPro"/>
</dbReference>
<evidence type="ECO:0000256" key="1">
    <source>
        <dbReference type="SAM" id="MobiDB-lite"/>
    </source>
</evidence>
<dbReference type="InterPro" id="IPR036508">
    <property type="entry name" value="Chitin-bd_dom_sf"/>
</dbReference>
<feature type="domain" description="Chitin-binding type-2" evidence="3">
    <location>
        <begin position="27"/>
        <end position="86"/>
    </location>
</feature>
<evidence type="ECO:0000256" key="2">
    <source>
        <dbReference type="SAM" id="SignalP"/>
    </source>
</evidence>
<dbReference type="AlphaFoldDB" id="A0A182IV96"/>
<feature type="signal peptide" evidence="2">
    <location>
        <begin position="1"/>
        <end position="21"/>
    </location>
</feature>
<dbReference type="Pfam" id="PF01607">
    <property type="entry name" value="CBM_14"/>
    <property type="match status" value="2"/>
</dbReference>
<dbReference type="Gene3D" id="2.170.140.10">
    <property type="entry name" value="Chitin binding domain"/>
    <property type="match status" value="2"/>
</dbReference>
<feature type="region of interest" description="Disordered" evidence="1">
    <location>
        <begin position="698"/>
        <end position="719"/>
    </location>
</feature>
<feature type="region of interest" description="Disordered" evidence="1">
    <location>
        <begin position="621"/>
        <end position="652"/>
    </location>
</feature>
<feature type="compositionally biased region" description="Low complexity" evidence="1">
    <location>
        <begin position="641"/>
        <end position="652"/>
    </location>
</feature>